<name>A0A8J3L9D3_9ACTN</name>
<dbReference type="PANTHER" id="PTHR33705:SF2">
    <property type="entry name" value="PHOSPHOCARRIER PROTEIN NPR"/>
    <property type="match status" value="1"/>
</dbReference>
<evidence type="ECO:0000256" key="3">
    <source>
        <dbReference type="ARBA" id="ARBA00022683"/>
    </source>
</evidence>
<evidence type="ECO:0000313" key="5">
    <source>
        <dbReference type="EMBL" id="GIG10450.1"/>
    </source>
</evidence>
<evidence type="ECO:0000256" key="1">
    <source>
        <dbReference type="ARBA" id="ARBA00004496"/>
    </source>
</evidence>
<dbReference type="GO" id="GO:0005737">
    <property type="term" value="C:cytoplasm"/>
    <property type="evidence" value="ECO:0007669"/>
    <property type="project" value="UniProtKB-SubCell"/>
</dbReference>
<comment type="caution">
    <text evidence="5">The sequence shown here is derived from an EMBL/GenBank/DDBJ whole genome shotgun (WGS) entry which is preliminary data.</text>
</comment>
<dbReference type="PANTHER" id="PTHR33705">
    <property type="entry name" value="PHOSPHOCARRIER PROTEIN HPR"/>
    <property type="match status" value="1"/>
</dbReference>
<keyword evidence="6" id="KW-1185">Reference proteome</keyword>
<protein>
    <recommendedName>
        <fullName evidence="4">HPr domain-containing protein</fullName>
    </recommendedName>
</protein>
<organism evidence="5 6">
    <name type="scientific">Catellatospora coxensis</name>
    <dbReference type="NCBI Taxonomy" id="310354"/>
    <lineage>
        <taxon>Bacteria</taxon>
        <taxon>Bacillati</taxon>
        <taxon>Actinomycetota</taxon>
        <taxon>Actinomycetes</taxon>
        <taxon>Micromonosporales</taxon>
        <taxon>Micromonosporaceae</taxon>
        <taxon>Catellatospora</taxon>
    </lineage>
</organism>
<dbReference type="SUPFAM" id="SSF55594">
    <property type="entry name" value="HPr-like"/>
    <property type="match status" value="1"/>
</dbReference>
<sequence length="91" mass="9156">MPESSETTIAETTVVLPAHLHARPAGQVVVTAARFTSTIEIAYGSKTANARGVLALLALGATAGETVTIRATGPDAPQAAEAVATALRTTT</sequence>
<dbReference type="PRINTS" id="PR00107">
    <property type="entry name" value="PHOSPHOCPHPR"/>
</dbReference>
<dbReference type="PROSITE" id="PS51350">
    <property type="entry name" value="PTS_HPR_DOM"/>
    <property type="match status" value="1"/>
</dbReference>
<keyword evidence="3" id="KW-0598">Phosphotransferase system</keyword>
<reference evidence="5 6" key="1">
    <citation type="submission" date="2021-01" db="EMBL/GenBank/DDBJ databases">
        <title>Whole genome shotgun sequence of Catellatospora coxensis NBRC 107359.</title>
        <authorList>
            <person name="Komaki H."/>
            <person name="Tamura T."/>
        </authorList>
    </citation>
    <scope>NUCLEOTIDE SEQUENCE [LARGE SCALE GENOMIC DNA]</scope>
    <source>
        <strain evidence="5 6">NBRC 107359</strain>
    </source>
</reference>
<dbReference type="Gene3D" id="3.30.1340.10">
    <property type="entry name" value="HPr-like"/>
    <property type="match status" value="1"/>
</dbReference>
<evidence type="ECO:0000256" key="2">
    <source>
        <dbReference type="ARBA" id="ARBA00022490"/>
    </source>
</evidence>
<dbReference type="NCBIfam" id="TIGR01003">
    <property type="entry name" value="PTS_HPr_family"/>
    <property type="match status" value="1"/>
</dbReference>
<evidence type="ECO:0000259" key="4">
    <source>
        <dbReference type="PROSITE" id="PS51350"/>
    </source>
</evidence>
<dbReference type="Pfam" id="PF00381">
    <property type="entry name" value="PTS-HPr"/>
    <property type="match status" value="1"/>
</dbReference>
<dbReference type="AlphaFoldDB" id="A0A8J3L9D3"/>
<evidence type="ECO:0000313" key="6">
    <source>
        <dbReference type="Proteomes" id="UP000630887"/>
    </source>
</evidence>
<gene>
    <name evidence="5" type="ORF">Cco03nite_71500</name>
</gene>
<dbReference type="Proteomes" id="UP000630887">
    <property type="component" value="Unassembled WGS sequence"/>
</dbReference>
<proteinExistence type="predicted"/>
<dbReference type="InterPro" id="IPR000032">
    <property type="entry name" value="HPr-like"/>
</dbReference>
<feature type="domain" description="HPr" evidence="4">
    <location>
        <begin position="7"/>
        <end position="91"/>
    </location>
</feature>
<accession>A0A8J3L9D3</accession>
<comment type="subcellular location">
    <subcellularLocation>
        <location evidence="1">Cytoplasm</location>
    </subcellularLocation>
</comment>
<dbReference type="InterPro" id="IPR035895">
    <property type="entry name" value="HPr-like_sf"/>
</dbReference>
<dbReference type="GO" id="GO:0009401">
    <property type="term" value="P:phosphoenolpyruvate-dependent sugar phosphotransferase system"/>
    <property type="evidence" value="ECO:0007669"/>
    <property type="project" value="UniProtKB-KW"/>
</dbReference>
<dbReference type="RefSeq" id="WP_203698397.1">
    <property type="nucleotide sequence ID" value="NZ_BAAALC010000078.1"/>
</dbReference>
<keyword evidence="2" id="KW-0963">Cytoplasm</keyword>
<dbReference type="EMBL" id="BONI01000089">
    <property type="protein sequence ID" value="GIG10450.1"/>
    <property type="molecule type" value="Genomic_DNA"/>
</dbReference>
<dbReference type="InterPro" id="IPR050399">
    <property type="entry name" value="HPr"/>
</dbReference>
<dbReference type="CDD" id="cd00367">
    <property type="entry name" value="PTS-HPr_like"/>
    <property type="match status" value="1"/>
</dbReference>